<dbReference type="Proteomes" id="UP000620104">
    <property type="component" value="Unassembled WGS sequence"/>
</dbReference>
<dbReference type="EMBL" id="BLZA01000018">
    <property type="protein sequence ID" value="GHJ86514.1"/>
    <property type="molecule type" value="Genomic_DNA"/>
</dbReference>
<keyword evidence="4" id="KW-1185">Reference proteome</keyword>
<evidence type="ECO:0000313" key="3">
    <source>
        <dbReference type="EMBL" id="GHJ86514.1"/>
    </source>
</evidence>
<comment type="caution">
    <text evidence="3">The sequence shown here is derived from an EMBL/GenBank/DDBJ whole genome shotgun (WGS) entry which is preliminary data.</text>
</comment>
<reference evidence="3" key="1">
    <citation type="submission" date="2020-07" db="EMBL/GenBank/DDBJ databases">
        <title>Draft Genome Sequence of a Deep-Sea Yeast, Naganishia (Cryptococcus) liquefaciens strain N6.</title>
        <authorList>
            <person name="Han Y.W."/>
            <person name="Kajitani R."/>
            <person name="Morimoto H."/>
            <person name="Parhat M."/>
            <person name="Tsubouchi H."/>
            <person name="Bakenova O."/>
            <person name="Ogata M."/>
            <person name="Argunhan B."/>
            <person name="Aoki R."/>
            <person name="Kajiwara S."/>
            <person name="Itoh T."/>
            <person name="Iwasaki H."/>
        </authorList>
    </citation>
    <scope>NUCLEOTIDE SEQUENCE</scope>
    <source>
        <strain evidence="3">N6</strain>
    </source>
</reference>
<dbReference type="AlphaFoldDB" id="A0A8H3YEI5"/>
<sequence length="155" mass="15425">MHSIRSSSLAVMVLLSLCAASPVPTSTAIATTYAAIAKRGDCMSNSLGPTIETATSETTTSDTATVTQSTTSAVSDNTDVSTTATSATDAAGSTTDETSTTATSTTDVAGPTTSVDLLSSVEASATSCTSRTNTEGKEVTGVVWGYSEATTSAKV</sequence>
<feature type="chain" id="PRO_5034500260" evidence="2">
    <location>
        <begin position="21"/>
        <end position="155"/>
    </location>
</feature>
<feature type="region of interest" description="Disordered" evidence="1">
    <location>
        <begin position="52"/>
        <end position="111"/>
    </location>
</feature>
<evidence type="ECO:0000256" key="1">
    <source>
        <dbReference type="SAM" id="MobiDB-lite"/>
    </source>
</evidence>
<gene>
    <name evidence="3" type="ORF">NliqN6_2916</name>
</gene>
<accession>A0A8H3YEI5</accession>
<proteinExistence type="predicted"/>
<name>A0A8H3YEI5_9TREE</name>
<evidence type="ECO:0000256" key="2">
    <source>
        <dbReference type="SAM" id="SignalP"/>
    </source>
</evidence>
<organism evidence="3 4">
    <name type="scientific">Naganishia liquefaciens</name>
    <dbReference type="NCBI Taxonomy" id="104408"/>
    <lineage>
        <taxon>Eukaryota</taxon>
        <taxon>Fungi</taxon>
        <taxon>Dikarya</taxon>
        <taxon>Basidiomycota</taxon>
        <taxon>Agaricomycotina</taxon>
        <taxon>Tremellomycetes</taxon>
        <taxon>Filobasidiales</taxon>
        <taxon>Filobasidiaceae</taxon>
        <taxon>Naganishia</taxon>
    </lineage>
</organism>
<protein>
    <submittedName>
        <fullName evidence="3">Uncharacterized protein</fullName>
    </submittedName>
</protein>
<feature type="signal peptide" evidence="2">
    <location>
        <begin position="1"/>
        <end position="20"/>
    </location>
</feature>
<keyword evidence="2" id="KW-0732">Signal</keyword>
<evidence type="ECO:0000313" key="4">
    <source>
        <dbReference type="Proteomes" id="UP000620104"/>
    </source>
</evidence>